<dbReference type="PANTHER" id="PTHR30372:SF4">
    <property type="entry name" value="LIPID-A-DISACCHARIDE SYNTHASE, MITOCHONDRIAL-RELATED"/>
    <property type="match status" value="1"/>
</dbReference>
<keyword evidence="5" id="KW-0808">Transferase</keyword>
<evidence type="ECO:0000256" key="5">
    <source>
        <dbReference type="ARBA" id="ARBA00022679"/>
    </source>
</evidence>
<keyword evidence="3" id="KW-0441">Lipid A biosynthesis</keyword>
<evidence type="ECO:0000256" key="2">
    <source>
        <dbReference type="ARBA" id="ARBA00022516"/>
    </source>
</evidence>
<protein>
    <recommendedName>
        <fullName evidence="1">lipid-A-disaccharide synthase</fullName>
        <ecNumber evidence="1">2.4.1.182</ecNumber>
    </recommendedName>
</protein>
<dbReference type="GO" id="GO:0008915">
    <property type="term" value="F:lipid-A-disaccharide synthase activity"/>
    <property type="evidence" value="ECO:0007669"/>
    <property type="project" value="UniProtKB-EC"/>
</dbReference>
<dbReference type="AlphaFoldDB" id="A0A7S3MRE3"/>
<accession>A0A7S3MRE3</accession>
<dbReference type="EMBL" id="HBIH01001967">
    <property type="protein sequence ID" value="CAE0320195.1"/>
    <property type="molecule type" value="Transcribed_RNA"/>
</dbReference>
<dbReference type="GO" id="GO:0009245">
    <property type="term" value="P:lipid A biosynthetic process"/>
    <property type="evidence" value="ECO:0007669"/>
    <property type="project" value="UniProtKB-KW"/>
</dbReference>
<evidence type="ECO:0000256" key="6">
    <source>
        <dbReference type="ARBA" id="ARBA00023098"/>
    </source>
</evidence>
<evidence type="ECO:0000256" key="4">
    <source>
        <dbReference type="ARBA" id="ARBA00022676"/>
    </source>
</evidence>
<sequence>MSIGNEYLSLEVLESLKPFYEKTALPMPKRHLHTRFARDFKEYYLPKVDFAHYTIPNMVDFQNGFRFPGEYVGQYGVYDAVSHVYSKNESLKHLLKDDYLLTNQKYFATDMERGVQAIRSNWRAQHNISPDAFTVFVAPGNEKNEVEFCFENLRRGIKEFLLKYSSPTSLSPKALPLEDNFVTVISVHSGTQGEAAVKALLKEREWTGRVIIVNEQDNAHYDAMAGSDFGFVYDGQMVSSANALNLPVNCMIYMRMHHQWWHDFYNRWWNDMNILADGRINQELIGGEVWFGKIAEQLASFYIRPQGRVEAIQKAKGFIQEGMSYKPLNRADVRTKDLILQDGDKYDQHYDPFQLSARILLNDMEAYDAPFGQSESGLKAQQLQIPSL</sequence>
<keyword evidence="6" id="KW-0443">Lipid metabolism</keyword>
<proteinExistence type="predicted"/>
<evidence type="ECO:0000256" key="3">
    <source>
        <dbReference type="ARBA" id="ARBA00022556"/>
    </source>
</evidence>
<name>A0A7S3MRE3_9SPIT</name>
<evidence type="ECO:0000256" key="1">
    <source>
        <dbReference type="ARBA" id="ARBA00012687"/>
    </source>
</evidence>
<dbReference type="EC" id="2.4.1.182" evidence="1"/>
<evidence type="ECO:0000256" key="7">
    <source>
        <dbReference type="ARBA" id="ARBA00048975"/>
    </source>
</evidence>
<comment type="catalytic activity">
    <reaction evidence="7">
        <text>a lipid X + a UDP-2-N,3-O-bis[(3R)-3-hydroxyacyl]-alpha-D-glucosamine = a lipid A disaccharide + UDP + H(+)</text>
        <dbReference type="Rhea" id="RHEA:67828"/>
        <dbReference type="ChEBI" id="CHEBI:15378"/>
        <dbReference type="ChEBI" id="CHEBI:58223"/>
        <dbReference type="ChEBI" id="CHEBI:137748"/>
        <dbReference type="ChEBI" id="CHEBI:176338"/>
        <dbReference type="ChEBI" id="CHEBI:176343"/>
        <dbReference type="EC" id="2.4.1.182"/>
    </reaction>
</comment>
<dbReference type="GO" id="GO:0005543">
    <property type="term" value="F:phospholipid binding"/>
    <property type="evidence" value="ECO:0007669"/>
    <property type="project" value="TreeGrafter"/>
</dbReference>
<gene>
    <name evidence="8" type="ORF">SINC0208_LOCUS774</name>
</gene>
<evidence type="ECO:0000313" key="8">
    <source>
        <dbReference type="EMBL" id="CAE0320195.1"/>
    </source>
</evidence>
<keyword evidence="2" id="KW-0444">Lipid biosynthesis</keyword>
<organism evidence="8">
    <name type="scientific">Strombidium inclinatum</name>
    <dbReference type="NCBI Taxonomy" id="197538"/>
    <lineage>
        <taxon>Eukaryota</taxon>
        <taxon>Sar</taxon>
        <taxon>Alveolata</taxon>
        <taxon>Ciliophora</taxon>
        <taxon>Intramacronucleata</taxon>
        <taxon>Spirotrichea</taxon>
        <taxon>Oligotrichia</taxon>
        <taxon>Strombidiidae</taxon>
        <taxon>Strombidium</taxon>
    </lineage>
</organism>
<dbReference type="InterPro" id="IPR003835">
    <property type="entry name" value="Glyco_trans_19"/>
</dbReference>
<dbReference type="PANTHER" id="PTHR30372">
    <property type="entry name" value="LIPID-A-DISACCHARIDE SYNTHASE"/>
    <property type="match status" value="1"/>
</dbReference>
<dbReference type="GO" id="GO:0016020">
    <property type="term" value="C:membrane"/>
    <property type="evidence" value="ECO:0007669"/>
    <property type="project" value="GOC"/>
</dbReference>
<reference evidence="8" key="1">
    <citation type="submission" date="2021-01" db="EMBL/GenBank/DDBJ databases">
        <authorList>
            <person name="Corre E."/>
            <person name="Pelletier E."/>
            <person name="Niang G."/>
            <person name="Scheremetjew M."/>
            <person name="Finn R."/>
            <person name="Kale V."/>
            <person name="Holt S."/>
            <person name="Cochrane G."/>
            <person name="Meng A."/>
            <person name="Brown T."/>
            <person name="Cohen L."/>
        </authorList>
    </citation>
    <scope>NUCLEOTIDE SEQUENCE</scope>
    <source>
        <strain evidence="8">S3</strain>
    </source>
</reference>
<keyword evidence="4" id="KW-0328">Glycosyltransferase</keyword>